<accession>A0A7R8VW79</accession>
<keyword evidence="4" id="KW-1015">Disulfide bond</keyword>
<evidence type="ECO:0000313" key="6">
    <source>
        <dbReference type="EMBL" id="CAD7205937.1"/>
    </source>
</evidence>
<protein>
    <recommendedName>
        <fullName evidence="5">Peptidase S1 domain-containing protein</fullName>
    </recommendedName>
</protein>
<dbReference type="InterPro" id="IPR018114">
    <property type="entry name" value="TRYPSIN_HIS"/>
</dbReference>
<dbReference type="AlphaFoldDB" id="A0A7R8VW79"/>
<dbReference type="PANTHER" id="PTHR24276:SF91">
    <property type="entry name" value="AT26814P-RELATED"/>
    <property type="match status" value="1"/>
</dbReference>
<dbReference type="SUPFAM" id="SSF50494">
    <property type="entry name" value="Trypsin-like serine proteases"/>
    <property type="match status" value="2"/>
</dbReference>
<sequence>MSLRGCPQLTGVCVCVQGDSGGPLVCNGVLSGLVSSGNGCGLPGNPGVYASVSYYRDWIVRNHGVTIIWFGVGLITFQSRQKSWNYCTGNTHSYSEMSPLHQNLTINTLVAVSCDIVVHASVRWVCRLTNHACEGTPIIRGHGSSLVYPLFRINRDTRQSQVSRPELLLLFSTNVDDYQLDDDDPTSEQSVLKTEPSRYRETFVSGDLRIIGGEPASNNQFPYQVSLSISGYHVCGGSILTPTIVLTAAHCVHG</sequence>
<feature type="domain" description="Peptidase S1" evidence="5">
    <location>
        <begin position="1"/>
        <end position="64"/>
    </location>
</feature>
<feature type="domain" description="Peptidase S1" evidence="5">
    <location>
        <begin position="210"/>
        <end position="254"/>
    </location>
</feature>
<dbReference type="PROSITE" id="PS50240">
    <property type="entry name" value="TRYPSIN_DOM"/>
    <property type="match status" value="2"/>
</dbReference>
<keyword evidence="2" id="KW-0378">Hydrolase</keyword>
<dbReference type="InterPro" id="IPR043504">
    <property type="entry name" value="Peptidase_S1_PA_chymotrypsin"/>
</dbReference>
<proteinExistence type="predicted"/>
<keyword evidence="1" id="KW-0645">Protease</keyword>
<dbReference type="InterPro" id="IPR001254">
    <property type="entry name" value="Trypsin_dom"/>
</dbReference>
<dbReference type="PROSITE" id="PS00134">
    <property type="entry name" value="TRYPSIN_HIS"/>
    <property type="match status" value="1"/>
</dbReference>
<dbReference type="InterPro" id="IPR050430">
    <property type="entry name" value="Peptidase_S1"/>
</dbReference>
<dbReference type="InterPro" id="IPR009003">
    <property type="entry name" value="Peptidase_S1_PA"/>
</dbReference>
<dbReference type="GO" id="GO:0006508">
    <property type="term" value="P:proteolysis"/>
    <property type="evidence" value="ECO:0007669"/>
    <property type="project" value="UniProtKB-KW"/>
</dbReference>
<gene>
    <name evidence="6" type="ORF">TDIB3V08_LOCUS12087</name>
</gene>
<organism evidence="6">
    <name type="scientific">Timema douglasi</name>
    <name type="common">Walking stick</name>
    <dbReference type="NCBI Taxonomy" id="61478"/>
    <lineage>
        <taxon>Eukaryota</taxon>
        <taxon>Metazoa</taxon>
        <taxon>Ecdysozoa</taxon>
        <taxon>Arthropoda</taxon>
        <taxon>Hexapoda</taxon>
        <taxon>Insecta</taxon>
        <taxon>Pterygota</taxon>
        <taxon>Neoptera</taxon>
        <taxon>Polyneoptera</taxon>
        <taxon>Phasmatodea</taxon>
        <taxon>Timematodea</taxon>
        <taxon>Timematoidea</taxon>
        <taxon>Timematidae</taxon>
        <taxon>Timema</taxon>
    </lineage>
</organism>
<dbReference type="PANTHER" id="PTHR24276">
    <property type="entry name" value="POLYSERASE-RELATED"/>
    <property type="match status" value="1"/>
</dbReference>
<dbReference type="Gene3D" id="2.40.10.10">
    <property type="entry name" value="Trypsin-like serine proteases"/>
    <property type="match status" value="2"/>
</dbReference>
<evidence type="ECO:0000256" key="3">
    <source>
        <dbReference type="ARBA" id="ARBA00022825"/>
    </source>
</evidence>
<evidence type="ECO:0000256" key="1">
    <source>
        <dbReference type="ARBA" id="ARBA00022670"/>
    </source>
</evidence>
<evidence type="ECO:0000256" key="2">
    <source>
        <dbReference type="ARBA" id="ARBA00022801"/>
    </source>
</evidence>
<dbReference type="GO" id="GO:0004252">
    <property type="term" value="F:serine-type endopeptidase activity"/>
    <property type="evidence" value="ECO:0007669"/>
    <property type="project" value="InterPro"/>
</dbReference>
<name>A0A7R8VW79_TIMDO</name>
<dbReference type="Pfam" id="PF00089">
    <property type="entry name" value="Trypsin"/>
    <property type="match status" value="2"/>
</dbReference>
<dbReference type="EMBL" id="OA577723">
    <property type="protein sequence ID" value="CAD7205937.1"/>
    <property type="molecule type" value="Genomic_DNA"/>
</dbReference>
<evidence type="ECO:0000256" key="4">
    <source>
        <dbReference type="ARBA" id="ARBA00023157"/>
    </source>
</evidence>
<reference evidence="6" key="1">
    <citation type="submission" date="2020-11" db="EMBL/GenBank/DDBJ databases">
        <authorList>
            <person name="Tran Van P."/>
        </authorList>
    </citation>
    <scope>NUCLEOTIDE SEQUENCE</scope>
</reference>
<evidence type="ECO:0000259" key="5">
    <source>
        <dbReference type="PROSITE" id="PS50240"/>
    </source>
</evidence>
<keyword evidence="3" id="KW-0720">Serine protease</keyword>